<dbReference type="CDD" id="cd00637">
    <property type="entry name" value="7tm_classA_rhodopsin-like"/>
    <property type="match status" value="1"/>
</dbReference>
<comment type="caution">
    <text evidence="8">The sequence shown here is derived from an EMBL/GenBank/DDBJ whole genome shotgun (WGS) entry which is preliminary data.</text>
</comment>
<comment type="similarity">
    <text evidence="5">Belongs to the G-protein coupled receptor 1 family.</text>
</comment>
<evidence type="ECO:0000256" key="1">
    <source>
        <dbReference type="ARBA" id="ARBA00004370"/>
    </source>
</evidence>
<feature type="domain" description="G-protein coupled receptors family 1 profile" evidence="7">
    <location>
        <begin position="23"/>
        <end position="279"/>
    </location>
</feature>
<dbReference type="AlphaFoldDB" id="A0AAD9VEK2"/>
<keyword evidence="5" id="KW-0807">Transducer</keyword>
<keyword evidence="3 6" id="KW-1133">Transmembrane helix</keyword>
<organism evidence="8 9">
    <name type="scientific">Acropora cervicornis</name>
    <name type="common">Staghorn coral</name>
    <dbReference type="NCBI Taxonomy" id="6130"/>
    <lineage>
        <taxon>Eukaryota</taxon>
        <taxon>Metazoa</taxon>
        <taxon>Cnidaria</taxon>
        <taxon>Anthozoa</taxon>
        <taxon>Hexacorallia</taxon>
        <taxon>Scleractinia</taxon>
        <taxon>Astrocoeniina</taxon>
        <taxon>Acroporidae</taxon>
        <taxon>Acropora</taxon>
    </lineage>
</organism>
<dbReference type="Pfam" id="PF00001">
    <property type="entry name" value="7tm_1"/>
    <property type="match status" value="1"/>
</dbReference>
<feature type="transmembrane region" description="Helical" evidence="6">
    <location>
        <begin position="130"/>
        <end position="153"/>
    </location>
</feature>
<evidence type="ECO:0000313" key="8">
    <source>
        <dbReference type="EMBL" id="KAK2571698.1"/>
    </source>
</evidence>
<dbReference type="PANTHER" id="PTHR45698">
    <property type="entry name" value="TRACE AMINE-ASSOCIATED RECEPTOR 19N-RELATED"/>
    <property type="match status" value="1"/>
</dbReference>
<dbReference type="PANTHER" id="PTHR45698:SF1">
    <property type="entry name" value="TRACE AMINE-ASSOCIATED RECEPTOR 13C-LIKE"/>
    <property type="match status" value="1"/>
</dbReference>
<dbReference type="SUPFAM" id="SSF81321">
    <property type="entry name" value="Family A G protein-coupled receptor-like"/>
    <property type="match status" value="1"/>
</dbReference>
<dbReference type="Gene3D" id="1.20.1070.10">
    <property type="entry name" value="Rhodopsin 7-helix transmembrane proteins"/>
    <property type="match status" value="1"/>
</dbReference>
<sequence length="297" mass="34058">MAAENDIAVQVAFLILSVMDFVGNSLVCLIILQRKRFRFRRLTLDFLFLNLAIADALVAVFAIPRYVLHGLFLHPTGFIGDLLCRFVTGGNLMWTAGAASVFSLVTVAFERSRVISKPYSLIHSLSKTKLRGLIIISWTFALLLNLPLFFVMSFDEKTQFCIENWSYAILPKLYGILWLTVVGVLPVVFMITLYSKVVYQLWMKNSRASQRNREVFFIPRRKATKMAITLTIIYSFCWLPNLVLYIVAFQVSDSVYGSPLYKWSVVLTCLNSTANPFVYTLQSQRFREYIKRALTCM</sequence>
<keyword evidence="9" id="KW-1185">Reference proteome</keyword>
<dbReference type="PRINTS" id="PR00237">
    <property type="entry name" value="GPCRRHODOPSN"/>
</dbReference>
<feature type="transmembrane region" description="Helical" evidence="6">
    <location>
        <begin position="12"/>
        <end position="32"/>
    </location>
</feature>
<evidence type="ECO:0000256" key="6">
    <source>
        <dbReference type="SAM" id="Phobius"/>
    </source>
</evidence>
<feature type="transmembrane region" description="Helical" evidence="6">
    <location>
        <begin position="44"/>
        <end position="66"/>
    </location>
</feature>
<comment type="subcellular location">
    <subcellularLocation>
        <location evidence="1">Membrane</location>
    </subcellularLocation>
</comment>
<accession>A0AAD9VEK2</accession>
<protein>
    <submittedName>
        <fullName evidence="8">Neuropeptide receptor 22</fullName>
    </submittedName>
</protein>
<evidence type="ECO:0000256" key="3">
    <source>
        <dbReference type="ARBA" id="ARBA00022989"/>
    </source>
</evidence>
<evidence type="ECO:0000256" key="5">
    <source>
        <dbReference type="RuleBase" id="RU000688"/>
    </source>
</evidence>
<evidence type="ECO:0000313" key="9">
    <source>
        <dbReference type="Proteomes" id="UP001249851"/>
    </source>
</evidence>
<keyword evidence="5" id="KW-0297">G-protein coupled receptor</keyword>
<feature type="transmembrane region" description="Helical" evidence="6">
    <location>
        <begin position="86"/>
        <end position="109"/>
    </location>
</feature>
<feature type="transmembrane region" description="Helical" evidence="6">
    <location>
        <begin position="227"/>
        <end position="248"/>
    </location>
</feature>
<proteinExistence type="inferred from homology"/>
<dbReference type="Proteomes" id="UP001249851">
    <property type="component" value="Unassembled WGS sequence"/>
</dbReference>
<reference evidence="8" key="1">
    <citation type="journal article" date="2023" name="G3 (Bethesda)">
        <title>Whole genome assembly and annotation of the endangered Caribbean coral Acropora cervicornis.</title>
        <authorList>
            <person name="Selwyn J.D."/>
            <person name="Vollmer S.V."/>
        </authorList>
    </citation>
    <scope>NUCLEOTIDE SEQUENCE</scope>
    <source>
        <strain evidence="8">K2</strain>
    </source>
</reference>
<dbReference type="EMBL" id="JARQWQ010000005">
    <property type="protein sequence ID" value="KAK2571698.1"/>
    <property type="molecule type" value="Genomic_DNA"/>
</dbReference>
<evidence type="ECO:0000256" key="2">
    <source>
        <dbReference type="ARBA" id="ARBA00022692"/>
    </source>
</evidence>
<keyword evidence="5 8" id="KW-0675">Receptor</keyword>
<dbReference type="InterPro" id="IPR017452">
    <property type="entry name" value="GPCR_Rhodpsn_7TM"/>
</dbReference>
<evidence type="ECO:0000259" key="7">
    <source>
        <dbReference type="PROSITE" id="PS50262"/>
    </source>
</evidence>
<reference evidence="8" key="2">
    <citation type="journal article" date="2023" name="Science">
        <title>Genomic signatures of disease resistance in endangered staghorn corals.</title>
        <authorList>
            <person name="Vollmer S.V."/>
            <person name="Selwyn J.D."/>
            <person name="Despard B.A."/>
            <person name="Roesel C.L."/>
        </authorList>
    </citation>
    <scope>NUCLEOTIDE SEQUENCE</scope>
    <source>
        <strain evidence="8">K2</strain>
    </source>
</reference>
<keyword evidence="2 5" id="KW-0812">Transmembrane</keyword>
<gene>
    <name evidence="8" type="ORF">P5673_003074</name>
</gene>
<dbReference type="InterPro" id="IPR000276">
    <property type="entry name" value="GPCR_Rhodpsn"/>
</dbReference>
<dbReference type="PROSITE" id="PS50262">
    <property type="entry name" value="G_PROTEIN_RECEP_F1_2"/>
    <property type="match status" value="1"/>
</dbReference>
<dbReference type="PROSITE" id="PS00237">
    <property type="entry name" value="G_PROTEIN_RECEP_F1_1"/>
    <property type="match status" value="1"/>
</dbReference>
<feature type="transmembrane region" description="Helical" evidence="6">
    <location>
        <begin position="260"/>
        <end position="281"/>
    </location>
</feature>
<dbReference type="GO" id="GO:0016020">
    <property type="term" value="C:membrane"/>
    <property type="evidence" value="ECO:0007669"/>
    <property type="project" value="UniProtKB-SubCell"/>
</dbReference>
<keyword evidence="4 6" id="KW-0472">Membrane</keyword>
<dbReference type="GO" id="GO:0004930">
    <property type="term" value="F:G protein-coupled receptor activity"/>
    <property type="evidence" value="ECO:0007669"/>
    <property type="project" value="UniProtKB-KW"/>
</dbReference>
<feature type="transmembrane region" description="Helical" evidence="6">
    <location>
        <begin position="173"/>
        <end position="194"/>
    </location>
</feature>
<name>A0AAD9VEK2_ACRCE</name>
<evidence type="ECO:0000256" key="4">
    <source>
        <dbReference type="ARBA" id="ARBA00023136"/>
    </source>
</evidence>
<dbReference type="FunFam" id="1.20.1070.10:FF:000368">
    <property type="entry name" value="Predicted protein"/>
    <property type="match status" value="1"/>
</dbReference>